<keyword evidence="2" id="KW-0503">Monooxygenase</keyword>
<name>A0ABV2Z1H4_9ACTN</name>
<comment type="caution">
    <text evidence="4">The sequence shown here is derived from an EMBL/GenBank/DDBJ whole genome shotgun (WGS) entry which is preliminary data.</text>
</comment>
<evidence type="ECO:0000256" key="3">
    <source>
        <dbReference type="SAM" id="MobiDB-lite"/>
    </source>
</evidence>
<feature type="region of interest" description="Disordered" evidence="3">
    <location>
        <begin position="1"/>
        <end position="28"/>
    </location>
</feature>
<dbReference type="InterPro" id="IPR001128">
    <property type="entry name" value="Cyt_P450"/>
</dbReference>
<comment type="similarity">
    <text evidence="1 2">Belongs to the cytochrome P450 family.</text>
</comment>
<accession>A0ABV2Z1H4</accession>
<keyword evidence="5" id="KW-1185">Reference proteome</keyword>
<dbReference type="CDD" id="cd11030">
    <property type="entry name" value="CYP105-like"/>
    <property type="match status" value="1"/>
</dbReference>
<dbReference type="InterPro" id="IPR002397">
    <property type="entry name" value="Cyt_P450_B"/>
</dbReference>
<dbReference type="SUPFAM" id="SSF48264">
    <property type="entry name" value="Cytochrome P450"/>
    <property type="match status" value="1"/>
</dbReference>
<dbReference type="PANTHER" id="PTHR46696:SF1">
    <property type="entry name" value="CYTOCHROME P450 YJIB-RELATED"/>
    <property type="match status" value="1"/>
</dbReference>
<evidence type="ECO:0000256" key="2">
    <source>
        <dbReference type="RuleBase" id="RU000461"/>
    </source>
</evidence>
<keyword evidence="2" id="KW-0408">Iron</keyword>
<keyword evidence="2" id="KW-0479">Metal-binding</keyword>
<dbReference type="Proteomes" id="UP001550853">
    <property type="component" value="Unassembled WGS sequence"/>
</dbReference>
<evidence type="ECO:0000256" key="1">
    <source>
        <dbReference type="ARBA" id="ARBA00010617"/>
    </source>
</evidence>
<dbReference type="PROSITE" id="PS00086">
    <property type="entry name" value="CYTOCHROME_P450"/>
    <property type="match status" value="1"/>
</dbReference>
<proteinExistence type="inferred from homology"/>
<gene>
    <name evidence="4" type="ORF">AB0E61_17360</name>
</gene>
<dbReference type="PANTHER" id="PTHR46696">
    <property type="entry name" value="P450, PUTATIVE (EUROFUNG)-RELATED"/>
    <property type="match status" value="1"/>
</dbReference>
<reference evidence="4 5" key="1">
    <citation type="submission" date="2024-06" db="EMBL/GenBank/DDBJ databases">
        <title>The Natural Products Discovery Center: Release of the First 8490 Sequenced Strains for Exploring Actinobacteria Biosynthetic Diversity.</title>
        <authorList>
            <person name="Kalkreuter E."/>
            <person name="Kautsar S.A."/>
            <person name="Yang D."/>
            <person name="Bader C.D."/>
            <person name="Teijaro C.N."/>
            <person name="Fluegel L."/>
            <person name="Davis C.M."/>
            <person name="Simpson J.R."/>
            <person name="Lauterbach L."/>
            <person name="Steele A.D."/>
            <person name="Gui C."/>
            <person name="Meng S."/>
            <person name="Li G."/>
            <person name="Viehrig K."/>
            <person name="Ye F."/>
            <person name="Su P."/>
            <person name="Kiefer A.F."/>
            <person name="Nichols A."/>
            <person name="Cepeda A.J."/>
            <person name="Yan W."/>
            <person name="Fan B."/>
            <person name="Jiang Y."/>
            <person name="Adhikari A."/>
            <person name="Zheng C.-J."/>
            <person name="Schuster L."/>
            <person name="Cowan T.M."/>
            <person name="Smanski M.J."/>
            <person name="Chevrette M.G."/>
            <person name="De Carvalho L.P.S."/>
            <person name="Shen B."/>
        </authorList>
    </citation>
    <scope>NUCLEOTIDE SEQUENCE [LARGE SCALE GENOMIC DNA]</scope>
    <source>
        <strain evidence="4 5">NPDC033039</strain>
    </source>
</reference>
<dbReference type="PRINTS" id="PR00359">
    <property type="entry name" value="BP450"/>
</dbReference>
<dbReference type="Pfam" id="PF00067">
    <property type="entry name" value="p450"/>
    <property type="match status" value="2"/>
</dbReference>
<keyword evidence="2" id="KW-0560">Oxidoreductase</keyword>
<sequence>MTTAPHTDPATTSAPFAVPATRAPGCPFDPAPAVDRARQEAPVTRATLWDGSPVWLVTRHQDVRAVLGDPRFSADANRPGFPFLTAGARVLAEDTTFSFIRKDDPEHARLRRMLTADFMIKKVEAMRPQVQEITDDLLDRMTDGRTSADLVTEFALPLPSLVICLLLGVPYEDHAFFQERSRVLLTLRSTPDEVRTSQNELLDYLTRLAAKKRKEPDDGIISRLVARGELSDEAIAGMGRLLLIAGHETTANMTALGTLALLRNPSQLELLRTEPSLIKGAVEELLRYLTIIHNGVPRTATEDVTVGGTTVRAGEGVLCTLNAANRDEAVFPGGDALDVTRDARLHVAFGFGIHQCLGQPLARIEMQIALETLLRRLPDLHLAIPFEEVPFRHDMGIYGVHALPVGW</sequence>
<dbReference type="InterPro" id="IPR036396">
    <property type="entry name" value="Cyt_P450_sf"/>
</dbReference>
<dbReference type="RefSeq" id="WP_030285951.1">
    <property type="nucleotide sequence ID" value="NZ_JBEZVI010000013.1"/>
</dbReference>
<dbReference type="PRINTS" id="PR00385">
    <property type="entry name" value="P450"/>
</dbReference>
<dbReference type="InterPro" id="IPR017972">
    <property type="entry name" value="Cyt_P450_CS"/>
</dbReference>
<keyword evidence="2" id="KW-0349">Heme</keyword>
<dbReference type="EMBL" id="JBEZVI010000013">
    <property type="protein sequence ID" value="MEU3711855.1"/>
    <property type="molecule type" value="Genomic_DNA"/>
</dbReference>
<dbReference type="Gene3D" id="1.10.630.10">
    <property type="entry name" value="Cytochrome P450"/>
    <property type="match status" value="1"/>
</dbReference>
<feature type="compositionally biased region" description="Polar residues" evidence="3">
    <location>
        <begin position="1"/>
        <end position="14"/>
    </location>
</feature>
<evidence type="ECO:0000313" key="4">
    <source>
        <dbReference type="EMBL" id="MEU3711855.1"/>
    </source>
</evidence>
<organism evidence="4 5">
    <name type="scientific">Streptomyces catenulae</name>
    <dbReference type="NCBI Taxonomy" id="66875"/>
    <lineage>
        <taxon>Bacteria</taxon>
        <taxon>Bacillati</taxon>
        <taxon>Actinomycetota</taxon>
        <taxon>Actinomycetes</taxon>
        <taxon>Kitasatosporales</taxon>
        <taxon>Streptomycetaceae</taxon>
        <taxon>Streptomyces</taxon>
    </lineage>
</organism>
<protein>
    <submittedName>
        <fullName evidence="4">Cytochrome P450</fullName>
    </submittedName>
</protein>
<evidence type="ECO:0000313" key="5">
    <source>
        <dbReference type="Proteomes" id="UP001550853"/>
    </source>
</evidence>